<reference evidence="6" key="1">
    <citation type="journal article" date="2018" name="Front. Microbiol.">
        <title>Comparative Genomics of the Herbivore Gut Symbiont Lactobacillus reuteri Reveals Genetic Diversity and Lifestyle Adaptation.</title>
        <authorList>
            <person name="Zhao J."/>
        </authorList>
    </citation>
    <scope>NUCLEOTIDE SEQUENCE [LARGE SCALE GENOMIC DNA]</scope>
    <source>
        <strain evidence="6">LR9</strain>
    </source>
</reference>
<dbReference type="SUPFAM" id="SSF52540">
    <property type="entry name" value="P-loop containing nucleoside triphosphate hydrolases"/>
    <property type="match status" value="1"/>
</dbReference>
<dbReference type="Pfam" id="PF13604">
    <property type="entry name" value="AAA_30"/>
    <property type="match status" value="1"/>
</dbReference>
<dbReference type="RefSeq" id="WP_109884033.1">
    <property type="nucleotide sequence ID" value="NZ_QGHR01000013.1"/>
</dbReference>
<evidence type="ECO:0008006" key="7">
    <source>
        <dbReference type="Google" id="ProtNLM"/>
    </source>
</evidence>
<dbReference type="CDD" id="cd18809">
    <property type="entry name" value="SF1_C_RecD"/>
    <property type="match status" value="1"/>
</dbReference>
<dbReference type="InterPro" id="IPR050534">
    <property type="entry name" value="Coronavir_polyprotein_1ab"/>
</dbReference>
<dbReference type="InterPro" id="IPR027417">
    <property type="entry name" value="P-loop_NTPase"/>
</dbReference>
<evidence type="ECO:0000256" key="2">
    <source>
        <dbReference type="ARBA" id="ARBA00022840"/>
    </source>
</evidence>
<feature type="domain" description="ATP-dependent RecD2 DNA helicase-like helix-hairpin-helix" evidence="4">
    <location>
        <begin position="153"/>
        <end position="241"/>
    </location>
</feature>
<accession>A0ABD6Y6Q0</accession>
<evidence type="ECO:0000259" key="3">
    <source>
        <dbReference type="Pfam" id="PF13538"/>
    </source>
</evidence>
<dbReference type="PANTHER" id="PTHR43788:SF6">
    <property type="entry name" value="DNA HELICASE B"/>
    <property type="match status" value="1"/>
</dbReference>
<dbReference type="InterPro" id="IPR027785">
    <property type="entry name" value="UvrD-like_helicase_C"/>
</dbReference>
<gene>
    <name evidence="5" type="ORF">DKZ35_06500</name>
</gene>
<dbReference type="PANTHER" id="PTHR43788">
    <property type="entry name" value="DNA2/NAM7 HELICASE FAMILY MEMBER"/>
    <property type="match status" value="1"/>
</dbReference>
<proteinExistence type="predicted"/>
<name>A0ABD6Y6Q0_LIMRT</name>
<evidence type="ECO:0000313" key="6">
    <source>
        <dbReference type="Proteomes" id="UP000245735"/>
    </source>
</evidence>
<keyword evidence="1" id="KW-0547">Nucleotide-binding</keyword>
<dbReference type="Gene3D" id="3.40.50.300">
    <property type="entry name" value="P-loop containing nucleotide triphosphate hydrolases"/>
    <property type="match status" value="2"/>
</dbReference>
<keyword evidence="2" id="KW-0067">ATP-binding</keyword>
<comment type="caution">
    <text evidence="5">The sequence shown here is derived from an EMBL/GenBank/DDBJ whole genome shotgun (WGS) entry which is preliminary data.</text>
</comment>
<dbReference type="AlphaFoldDB" id="A0ABD6Y6Q0"/>
<evidence type="ECO:0000256" key="1">
    <source>
        <dbReference type="ARBA" id="ARBA00022741"/>
    </source>
</evidence>
<dbReference type="Proteomes" id="UP000245735">
    <property type="component" value="Unassembled WGS sequence"/>
</dbReference>
<dbReference type="GO" id="GO:0003678">
    <property type="term" value="F:DNA helicase activity"/>
    <property type="evidence" value="ECO:0007669"/>
    <property type="project" value="UniProtKB-ARBA"/>
</dbReference>
<evidence type="ECO:0000313" key="5">
    <source>
        <dbReference type="EMBL" id="PWT37210.1"/>
    </source>
</evidence>
<dbReference type="Gene3D" id="2.30.30.940">
    <property type="match status" value="1"/>
</dbReference>
<dbReference type="CDD" id="cd17933">
    <property type="entry name" value="DEXSc_RecD-like"/>
    <property type="match status" value="1"/>
</dbReference>
<sequence length="757" mass="85298">MKSNKKTVVFVASVDTVRYDGSPKSEFKIVTLNVKNVNKGELKRNEYGEVVLKGNMTFNAHTDYVITAEPVDDPKWGYQYNYVFSKRSAPVEGMTKEEFIEFLTEITPFANVIAKKYDDPREIFKTKNLDALLKIKGIGPAKAKKMFKDYESQKDYSPAYVAFGQWGFSMTMTRRIVEEMASVDSAIDWLNKDPYHFMKVKGLGFKTIDSKALDHGIAVNDERRVHAYIDNFFEELEHNGDSWIYLSELLNYLRKDIYGVNLDNVLVWLEQSKDYFEYSNRDKTIVTRKELFDIQKDVVRQLLRLLNTPREINLKYVDETITNVEKDQGWEYTNSQKEAISVLLKKKVVLLNGKGGTGKTAILNAVLKVFKKNGYSVATCALSGKAADNLTQITGKRGSTIHKLLGASIRGFEMNENNLLPYDVIVLDEVSMVNVRLFDALVKAIKSNATLIMVGDAAQLDSIGVGVMRAILSTKVIPNVTLTEVHRQAANSAIVEHSLAYREGKKPKELTSNSWKLYGNNKDMGYVFENITNETDSVVRDTIKLFKAALKNYQINDIQILSPTTLNCDKLNAYAQEVANPYEEWKKEYSIKSSNGSYNLRVGDKVINTMNNYETMDPDETVARPIFNGNTGTITAISIETDKNDNIKDCRMVIDFDGIGKVGLANGDIKAIHLGYAITVHKSQGSTIPCVIIALPFQYMLNSRELLYTAITRASKSAFLITSERTLASTVKKSSEKTHRDSLGILLNAYVKERGTE</sequence>
<evidence type="ECO:0000259" key="4">
    <source>
        <dbReference type="Pfam" id="PF14490"/>
    </source>
</evidence>
<dbReference type="Gene3D" id="1.10.10.2220">
    <property type="match status" value="1"/>
</dbReference>
<dbReference type="Pfam" id="PF13538">
    <property type="entry name" value="UvrD_C_2"/>
    <property type="match status" value="1"/>
</dbReference>
<dbReference type="EMBL" id="QGHV01000035">
    <property type="protein sequence ID" value="PWT37210.1"/>
    <property type="molecule type" value="Genomic_DNA"/>
</dbReference>
<dbReference type="InterPro" id="IPR029493">
    <property type="entry name" value="RecD2-like_HHH"/>
</dbReference>
<protein>
    <recommendedName>
        <fullName evidence="7">AAA family ATPase</fullName>
    </recommendedName>
</protein>
<dbReference type="Pfam" id="PF14490">
    <property type="entry name" value="HHH_RecD2"/>
    <property type="match status" value="1"/>
</dbReference>
<feature type="domain" description="UvrD-like helicase C-terminal" evidence="3">
    <location>
        <begin position="675"/>
        <end position="721"/>
    </location>
</feature>
<organism evidence="5 6">
    <name type="scientific">Limosilactobacillus reuteri</name>
    <name type="common">Lactobacillus reuteri</name>
    <dbReference type="NCBI Taxonomy" id="1598"/>
    <lineage>
        <taxon>Bacteria</taxon>
        <taxon>Bacillati</taxon>
        <taxon>Bacillota</taxon>
        <taxon>Bacilli</taxon>
        <taxon>Lactobacillales</taxon>
        <taxon>Lactobacillaceae</taxon>
        <taxon>Limosilactobacillus</taxon>
    </lineage>
</organism>
<dbReference type="GO" id="GO:0005524">
    <property type="term" value="F:ATP binding"/>
    <property type="evidence" value="ECO:0007669"/>
    <property type="project" value="UniProtKB-KW"/>
</dbReference>